<evidence type="ECO:0000313" key="2">
    <source>
        <dbReference type="Proteomes" id="UP000003579"/>
    </source>
</evidence>
<organism evidence="1 2">
    <name type="scientific">Photobacterium damselae subsp. damselae CIP 102761</name>
    <dbReference type="NCBI Taxonomy" id="675817"/>
    <lineage>
        <taxon>Bacteria</taxon>
        <taxon>Pseudomonadati</taxon>
        <taxon>Pseudomonadota</taxon>
        <taxon>Gammaproteobacteria</taxon>
        <taxon>Vibrionales</taxon>
        <taxon>Vibrionaceae</taxon>
        <taxon>Photobacterium</taxon>
    </lineage>
</organism>
<dbReference type="AlphaFoldDB" id="D0Z5G5"/>
<dbReference type="EMBL" id="ADBS01000006">
    <property type="protein sequence ID" value="EEZ39017.1"/>
    <property type="molecule type" value="Genomic_DNA"/>
</dbReference>
<sequence length="45" mass="5419">MPLDEKQLLWDAYMTLDHGNHDERLSMLENLKRYFEKVGKPTKVK</sequence>
<name>D0Z5G5_PHODD</name>
<dbReference type="eggNOG" id="ENOG5031PX9">
    <property type="taxonomic scope" value="Bacteria"/>
</dbReference>
<accession>D0Z5G5</accession>
<gene>
    <name evidence="1" type="ORF">VDA_000072</name>
</gene>
<evidence type="ECO:0000313" key="1">
    <source>
        <dbReference type="EMBL" id="EEZ39017.1"/>
    </source>
</evidence>
<dbReference type="Proteomes" id="UP000003579">
    <property type="component" value="Unassembled WGS sequence"/>
</dbReference>
<protein>
    <submittedName>
        <fullName evidence="1">Uncharacterized protein</fullName>
    </submittedName>
</protein>
<proteinExistence type="predicted"/>
<keyword evidence="2" id="KW-1185">Reference proteome</keyword>
<reference evidence="1 2" key="1">
    <citation type="submission" date="2009-11" db="EMBL/GenBank/DDBJ databases">
        <authorList>
            <consortium name="Los Alamos National Laboratory (LANL)"/>
            <consortium name="National Microbial Pathogen Data Resource (NMPDR)"/>
            <person name="Munk A.C."/>
            <person name="Tapia R."/>
            <person name="Green L."/>
            <person name="Rogers Y."/>
            <person name="Detter J.C."/>
            <person name="Bruce D."/>
            <person name="Brettin T.S."/>
            <person name="Colwell R."/>
            <person name="Huq A."/>
            <person name="Grim C.J."/>
            <person name="Hasan N.A."/>
            <person name="Vonstein V."/>
            <person name="Bartels D."/>
        </authorList>
    </citation>
    <scope>NUCLEOTIDE SEQUENCE [LARGE SCALE GENOMIC DNA]</scope>
    <source>
        <strain evidence="1 2">CIP 102761</strain>
    </source>
</reference>